<dbReference type="PANTHER" id="PTHR42912:SF80">
    <property type="entry name" value="METHYLTRANSFERASE DOMAIN-CONTAINING PROTEIN"/>
    <property type="match status" value="1"/>
</dbReference>
<dbReference type="SUPFAM" id="SSF53335">
    <property type="entry name" value="S-adenosyl-L-methionine-dependent methyltransferases"/>
    <property type="match status" value="1"/>
</dbReference>
<reference evidence="2 3" key="1">
    <citation type="journal article" date="2019" name="Int. J. Syst. Evol. Microbiol.">
        <title>The Global Catalogue of Microorganisms (GCM) 10K type strain sequencing project: providing services to taxonomists for standard genome sequencing and annotation.</title>
        <authorList>
            <consortium name="The Broad Institute Genomics Platform"/>
            <consortium name="The Broad Institute Genome Sequencing Center for Infectious Disease"/>
            <person name="Wu L."/>
            <person name="Ma J."/>
        </authorList>
    </citation>
    <scope>NUCLEOTIDE SEQUENCE [LARGE SCALE GENOMIC DNA]</scope>
    <source>
        <strain evidence="2 3">CGMCC 1.12125</strain>
    </source>
</reference>
<accession>A0ABD6C7L9</accession>
<comment type="caution">
    <text evidence="2">The sequence shown here is derived from an EMBL/GenBank/DDBJ whole genome shotgun (WGS) entry which is preliminary data.</text>
</comment>
<evidence type="ECO:0000313" key="2">
    <source>
        <dbReference type="EMBL" id="MFD1586288.1"/>
    </source>
</evidence>
<feature type="domain" description="Methyltransferase type 11" evidence="1">
    <location>
        <begin position="45"/>
        <end position="130"/>
    </location>
</feature>
<evidence type="ECO:0000313" key="3">
    <source>
        <dbReference type="Proteomes" id="UP001597119"/>
    </source>
</evidence>
<dbReference type="Gene3D" id="3.40.50.150">
    <property type="entry name" value="Vaccinia Virus protein VP39"/>
    <property type="match status" value="1"/>
</dbReference>
<dbReference type="InterPro" id="IPR050508">
    <property type="entry name" value="Methyltransf_Superfamily"/>
</dbReference>
<dbReference type="PANTHER" id="PTHR42912">
    <property type="entry name" value="METHYLTRANSFERASE"/>
    <property type="match status" value="1"/>
</dbReference>
<organism evidence="2 3">
    <name type="scientific">Halorientalis brevis</name>
    <dbReference type="NCBI Taxonomy" id="1126241"/>
    <lineage>
        <taxon>Archaea</taxon>
        <taxon>Methanobacteriati</taxon>
        <taxon>Methanobacteriota</taxon>
        <taxon>Stenosarchaea group</taxon>
        <taxon>Halobacteria</taxon>
        <taxon>Halobacteriales</taxon>
        <taxon>Haloarculaceae</taxon>
        <taxon>Halorientalis</taxon>
    </lineage>
</organism>
<dbReference type="EC" id="2.1.1.-" evidence="2"/>
<dbReference type="InterPro" id="IPR029063">
    <property type="entry name" value="SAM-dependent_MTases_sf"/>
</dbReference>
<gene>
    <name evidence="2" type="ORF">ACFR9U_04800</name>
</gene>
<dbReference type="RefSeq" id="WP_247376178.1">
    <property type="nucleotide sequence ID" value="NZ_JALLGV010000002.1"/>
</dbReference>
<dbReference type="Proteomes" id="UP001597119">
    <property type="component" value="Unassembled WGS sequence"/>
</dbReference>
<dbReference type="Pfam" id="PF08241">
    <property type="entry name" value="Methyltransf_11"/>
    <property type="match status" value="1"/>
</dbReference>
<dbReference type="AlphaFoldDB" id="A0ABD6C7L9"/>
<sequence>MPTIDPFERHTDRYDRWFESHRAAFESELAAVRSLLPGDESVSAVEIGVGSGQFAAPLDVDLGVDPSPAMLARARDRGIVPVRGVAEALPLRADSVAVALLVTTVCFVDDLDAALAEARRVLRPDGRLVIGFVDRDSRLGEQYQEKQSSNPFYRDATFLGVGELRDALLAAGFGDLTFAQTLFTDPTELDGTDRVESGWGNGSFVVVAATPS</sequence>
<protein>
    <submittedName>
        <fullName evidence="2">Class I SAM-dependent methyltransferase</fullName>
        <ecNumber evidence="2">2.1.1.-</ecNumber>
    </submittedName>
</protein>
<dbReference type="GO" id="GO:0032259">
    <property type="term" value="P:methylation"/>
    <property type="evidence" value="ECO:0007669"/>
    <property type="project" value="UniProtKB-KW"/>
</dbReference>
<name>A0ABD6C7L9_9EURY</name>
<keyword evidence="2" id="KW-0489">Methyltransferase</keyword>
<dbReference type="InterPro" id="IPR013216">
    <property type="entry name" value="Methyltransf_11"/>
</dbReference>
<dbReference type="CDD" id="cd02440">
    <property type="entry name" value="AdoMet_MTases"/>
    <property type="match status" value="1"/>
</dbReference>
<keyword evidence="3" id="KW-1185">Reference proteome</keyword>
<dbReference type="GO" id="GO:0008168">
    <property type="term" value="F:methyltransferase activity"/>
    <property type="evidence" value="ECO:0007669"/>
    <property type="project" value="UniProtKB-KW"/>
</dbReference>
<proteinExistence type="predicted"/>
<keyword evidence="2" id="KW-0808">Transferase</keyword>
<dbReference type="EMBL" id="JBHUDJ010000002">
    <property type="protein sequence ID" value="MFD1586288.1"/>
    <property type="molecule type" value="Genomic_DNA"/>
</dbReference>
<evidence type="ECO:0000259" key="1">
    <source>
        <dbReference type="Pfam" id="PF08241"/>
    </source>
</evidence>